<evidence type="ECO:0000313" key="1">
    <source>
        <dbReference type="EMBL" id="PXW57281.1"/>
    </source>
</evidence>
<proteinExistence type="predicted"/>
<comment type="caution">
    <text evidence="1">The sequence shown here is derived from an EMBL/GenBank/DDBJ whole genome shotgun (WGS) entry which is preliminary data.</text>
</comment>
<sequence>MAADGTGVVLVAKRLEVGEFRWPKIEDGVLRLTAAQALFEGLDRRRVMSHTGGRCQSRKAESPRKPLANMIEGDIDFGVLADEYIIVSEGAPGKEVDDDLVKRLADLGRHPGVHHQAVGGDSLMHLVALGRGLTIIGETTTAALFPGVTFARPRTKSFRSAQFGRPATIMPLCVDLPKTRSEEKRWSSEVRKRLPEWVAGTAQPTIANALASEGLAAARP</sequence>
<dbReference type="Pfam" id="PF05717">
    <property type="entry name" value="TnpB_IS66"/>
    <property type="match status" value="1"/>
</dbReference>
<name>A0A2V3U457_9HYPH</name>
<evidence type="ECO:0000313" key="2">
    <source>
        <dbReference type="Proteomes" id="UP000248021"/>
    </source>
</evidence>
<dbReference type="AlphaFoldDB" id="A0A2V3U457"/>
<dbReference type="Proteomes" id="UP000248021">
    <property type="component" value="Unassembled WGS sequence"/>
</dbReference>
<keyword evidence="2" id="KW-1185">Reference proteome</keyword>
<dbReference type="OrthoDB" id="9801450at2"/>
<protein>
    <submittedName>
        <fullName evidence="1">IS66 Orf2 like protein</fullName>
    </submittedName>
</protein>
<organism evidence="1 2">
    <name type="scientific">Chelatococcus asaccharovorans</name>
    <dbReference type="NCBI Taxonomy" id="28210"/>
    <lineage>
        <taxon>Bacteria</taxon>
        <taxon>Pseudomonadati</taxon>
        <taxon>Pseudomonadota</taxon>
        <taxon>Alphaproteobacteria</taxon>
        <taxon>Hyphomicrobiales</taxon>
        <taxon>Chelatococcaceae</taxon>
        <taxon>Chelatococcus</taxon>
    </lineage>
</organism>
<reference evidence="1 2" key="1">
    <citation type="submission" date="2018-05" db="EMBL/GenBank/DDBJ databases">
        <title>Genomic Encyclopedia of Type Strains, Phase IV (KMG-IV): sequencing the most valuable type-strain genomes for metagenomic binning, comparative biology and taxonomic classification.</title>
        <authorList>
            <person name="Goeker M."/>
        </authorList>
    </citation>
    <scope>NUCLEOTIDE SEQUENCE [LARGE SCALE GENOMIC DNA]</scope>
    <source>
        <strain evidence="1 2">DSM 6462</strain>
    </source>
</reference>
<dbReference type="Gene3D" id="3.40.190.10">
    <property type="entry name" value="Periplasmic binding protein-like II"/>
    <property type="match status" value="1"/>
</dbReference>
<accession>A0A2V3U457</accession>
<dbReference type="InterPro" id="IPR008878">
    <property type="entry name" value="Transposase_IS66_Orf2"/>
</dbReference>
<gene>
    <name evidence="1" type="ORF">C7450_107322</name>
</gene>
<dbReference type="PANTHER" id="PTHR36455:SF1">
    <property type="entry name" value="BLR8292 PROTEIN"/>
    <property type="match status" value="1"/>
</dbReference>
<dbReference type="EMBL" id="QJJK01000007">
    <property type="protein sequence ID" value="PXW57281.1"/>
    <property type="molecule type" value="Genomic_DNA"/>
</dbReference>
<dbReference type="PANTHER" id="PTHR36455">
    <property type="match status" value="1"/>
</dbReference>